<dbReference type="PANTHER" id="PTHR21411">
    <property type="entry name" value="APONTIC"/>
    <property type="match status" value="1"/>
</dbReference>
<dbReference type="PANTHER" id="PTHR21411:SF0">
    <property type="entry name" value="REGULATORY PROTEIN ZESTE"/>
    <property type="match status" value="1"/>
</dbReference>
<dbReference type="OrthoDB" id="6134189at2759"/>
<keyword evidence="7" id="KW-1185">Reference proteome</keyword>
<proteinExistence type="predicted"/>
<reference evidence="6" key="1">
    <citation type="submission" date="2021-06" db="EMBL/GenBank/DDBJ databases">
        <authorList>
            <person name="Hodson N. C."/>
            <person name="Mongue J. A."/>
            <person name="Jaron S. K."/>
        </authorList>
    </citation>
    <scope>NUCLEOTIDE SEQUENCE</scope>
</reference>
<dbReference type="Pfam" id="PF13873">
    <property type="entry name" value="Myb_DNA-bind_5"/>
    <property type="match status" value="1"/>
</dbReference>
<organism evidence="6 7">
    <name type="scientific">Allacma fusca</name>
    <dbReference type="NCBI Taxonomy" id="39272"/>
    <lineage>
        <taxon>Eukaryota</taxon>
        <taxon>Metazoa</taxon>
        <taxon>Ecdysozoa</taxon>
        <taxon>Arthropoda</taxon>
        <taxon>Hexapoda</taxon>
        <taxon>Collembola</taxon>
        <taxon>Symphypleona</taxon>
        <taxon>Sminthuridae</taxon>
        <taxon>Allacma</taxon>
    </lineage>
</organism>
<evidence type="ECO:0000259" key="5">
    <source>
        <dbReference type="Pfam" id="PF13873"/>
    </source>
</evidence>
<protein>
    <recommendedName>
        <fullName evidence="2">Regulatory protein zeste</fullName>
    </recommendedName>
</protein>
<dbReference type="EMBL" id="CAJVCH010569984">
    <property type="protein sequence ID" value="CAG7833698.1"/>
    <property type="molecule type" value="Genomic_DNA"/>
</dbReference>
<sequence>MGRFVYTDEELDIIVLCVEKYKSIIENRRSNKVTQDAKHQAWENIAEEFKCWPGVRAISSKQIKKCWENLKARARQEQKLNETQLGQNFQNHELAETNFSRRIDRVRSIIGSNVEADLEPYGSCVKVEVQFDEDVETITGVELCPETPIDESSGVEPTNPLEILSSVSEATTATELTGYSDCNNLSTNPVFIAPNHSTYKTSYNRIRRRRAKLPTPYSRPNSESDNSENQARLSMLQQKMKQNLLEHEARMEILKMEKAYWEAKVTQVLLDTRSRNHTLE</sequence>
<evidence type="ECO:0000256" key="4">
    <source>
        <dbReference type="SAM" id="MobiDB-lite"/>
    </source>
</evidence>
<comment type="caution">
    <text evidence="6">The sequence shown here is derived from an EMBL/GenBank/DDBJ whole genome shotgun (WGS) entry which is preliminary data.</text>
</comment>
<name>A0A8J2PK43_9HEXA</name>
<evidence type="ECO:0000256" key="2">
    <source>
        <dbReference type="ARBA" id="ARBA00016807"/>
    </source>
</evidence>
<feature type="region of interest" description="Disordered" evidence="4">
    <location>
        <begin position="209"/>
        <end position="229"/>
    </location>
</feature>
<evidence type="ECO:0000313" key="7">
    <source>
        <dbReference type="Proteomes" id="UP000708208"/>
    </source>
</evidence>
<accession>A0A8J2PK43</accession>
<comment type="subunit">
    <text evidence="1">Self-associates forming complexes of several hundred monomers.</text>
</comment>
<evidence type="ECO:0000256" key="3">
    <source>
        <dbReference type="ARBA" id="ARBA00025466"/>
    </source>
</evidence>
<comment type="function">
    <text evidence="3">Involved in transvection phenomena (= synapsis-dependent gene expression), where the synaptic pairing of chromosomes carrying genes with which zeste interacts influences the expression of these genes. Zeste binds to DNA and stimulates transcription from a nearby promoter.</text>
</comment>
<dbReference type="Proteomes" id="UP000708208">
    <property type="component" value="Unassembled WGS sequence"/>
</dbReference>
<dbReference type="InterPro" id="IPR028002">
    <property type="entry name" value="Myb_DNA-bind_5"/>
</dbReference>
<dbReference type="AlphaFoldDB" id="A0A8J2PK43"/>
<gene>
    <name evidence="6" type="ORF">AFUS01_LOCUS43291</name>
</gene>
<evidence type="ECO:0000256" key="1">
    <source>
        <dbReference type="ARBA" id="ARBA00011764"/>
    </source>
</evidence>
<feature type="domain" description="Myb/SANT-like DNA-binding" evidence="5">
    <location>
        <begin position="7"/>
        <end position="77"/>
    </location>
</feature>
<feature type="compositionally biased region" description="Polar residues" evidence="4">
    <location>
        <begin position="218"/>
        <end position="229"/>
    </location>
</feature>
<evidence type="ECO:0000313" key="6">
    <source>
        <dbReference type="EMBL" id="CAG7833698.1"/>
    </source>
</evidence>